<organism evidence="1 2">
    <name type="scientific">Pisolithus tinctorius Marx 270</name>
    <dbReference type="NCBI Taxonomy" id="870435"/>
    <lineage>
        <taxon>Eukaryota</taxon>
        <taxon>Fungi</taxon>
        <taxon>Dikarya</taxon>
        <taxon>Basidiomycota</taxon>
        <taxon>Agaricomycotina</taxon>
        <taxon>Agaricomycetes</taxon>
        <taxon>Agaricomycetidae</taxon>
        <taxon>Boletales</taxon>
        <taxon>Sclerodermatineae</taxon>
        <taxon>Pisolithaceae</taxon>
        <taxon>Pisolithus</taxon>
    </lineage>
</organism>
<dbReference type="Proteomes" id="UP000054217">
    <property type="component" value="Unassembled WGS sequence"/>
</dbReference>
<dbReference type="STRING" id="870435.A0A0C3I6B2"/>
<reference evidence="2" key="2">
    <citation type="submission" date="2015-01" db="EMBL/GenBank/DDBJ databases">
        <title>Evolutionary Origins and Diversification of the Mycorrhizal Mutualists.</title>
        <authorList>
            <consortium name="DOE Joint Genome Institute"/>
            <consortium name="Mycorrhizal Genomics Consortium"/>
            <person name="Kohler A."/>
            <person name="Kuo A."/>
            <person name="Nagy L.G."/>
            <person name="Floudas D."/>
            <person name="Copeland A."/>
            <person name="Barry K.W."/>
            <person name="Cichocki N."/>
            <person name="Veneault-Fourrey C."/>
            <person name="LaButti K."/>
            <person name="Lindquist E.A."/>
            <person name="Lipzen A."/>
            <person name="Lundell T."/>
            <person name="Morin E."/>
            <person name="Murat C."/>
            <person name="Riley R."/>
            <person name="Ohm R."/>
            <person name="Sun H."/>
            <person name="Tunlid A."/>
            <person name="Henrissat B."/>
            <person name="Grigoriev I.V."/>
            <person name="Hibbett D.S."/>
            <person name="Martin F."/>
        </authorList>
    </citation>
    <scope>NUCLEOTIDE SEQUENCE [LARGE SCALE GENOMIC DNA]</scope>
    <source>
        <strain evidence="2">Marx 270</strain>
    </source>
</reference>
<dbReference type="InParanoid" id="A0A0C3I6B2"/>
<reference evidence="1 2" key="1">
    <citation type="submission" date="2014-04" db="EMBL/GenBank/DDBJ databases">
        <authorList>
            <consortium name="DOE Joint Genome Institute"/>
            <person name="Kuo A."/>
            <person name="Kohler A."/>
            <person name="Costa M.D."/>
            <person name="Nagy L.G."/>
            <person name="Floudas D."/>
            <person name="Copeland A."/>
            <person name="Barry K.W."/>
            <person name="Cichocki N."/>
            <person name="Veneault-Fourrey C."/>
            <person name="LaButti K."/>
            <person name="Lindquist E.A."/>
            <person name="Lipzen A."/>
            <person name="Lundell T."/>
            <person name="Morin E."/>
            <person name="Murat C."/>
            <person name="Sun H."/>
            <person name="Tunlid A."/>
            <person name="Henrissat B."/>
            <person name="Grigoriev I.V."/>
            <person name="Hibbett D.S."/>
            <person name="Martin F."/>
            <person name="Nordberg H.P."/>
            <person name="Cantor M.N."/>
            <person name="Hua S.X."/>
        </authorList>
    </citation>
    <scope>NUCLEOTIDE SEQUENCE [LARGE SCALE GENOMIC DNA]</scope>
    <source>
        <strain evidence="1 2">Marx 270</strain>
    </source>
</reference>
<dbReference type="InterPro" id="IPR036397">
    <property type="entry name" value="RNaseH_sf"/>
</dbReference>
<evidence type="ECO:0008006" key="3">
    <source>
        <dbReference type="Google" id="ProtNLM"/>
    </source>
</evidence>
<dbReference type="HOGENOM" id="CLU_033666_15_1_1"/>
<dbReference type="EMBL" id="KN832417">
    <property type="protein sequence ID" value="KIN92742.1"/>
    <property type="molecule type" value="Genomic_DNA"/>
</dbReference>
<feature type="non-terminal residue" evidence="1">
    <location>
        <position position="1"/>
    </location>
</feature>
<proteinExistence type="predicted"/>
<keyword evidence="2" id="KW-1185">Reference proteome</keyword>
<accession>A0A0C3I6B2</accession>
<evidence type="ECO:0000313" key="2">
    <source>
        <dbReference type="Proteomes" id="UP000054217"/>
    </source>
</evidence>
<sequence>KQAGEGLIEREIQGTVKHGGGNIMVWGCMGWEGGRMDANQYVDILESQLLPSLGDSGIPLKDVIIQQDNDPKHTSKKAKK</sequence>
<name>A0A0C3I6B2_PISTI</name>
<dbReference type="AlphaFoldDB" id="A0A0C3I6B2"/>
<gene>
    <name evidence="1" type="ORF">M404DRAFT_69767</name>
</gene>
<feature type="non-terminal residue" evidence="1">
    <location>
        <position position="80"/>
    </location>
</feature>
<dbReference type="GO" id="GO:0003676">
    <property type="term" value="F:nucleic acid binding"/>
    <property type="evidence" value="ECO:0007669"/>
    <property type="project" value="InterPro"/>
</dbReference>
<dbReference type="OrthoDB" id="3221648at2759"/>
<evidence type="ECO:0000313" key="1">
    <source>
        <dbReference type="EMBL" id="KIN92742.1"/>
    </source>
</evidence>
<dbReference type="Gene3D" id="3.30.420.10">
    <property type="entry name" value="Ribonuclease H-like superfamily/Ribonuclease H"/>
    <property type="match status" value="1"/>
</dbReference>
<protein>
    <recommendedName>
        <fullName evidence="3">Tc1-like transposase DDE domain-containing protein</fullName>
    </recommendedName>
</protein>